<comment type="caution">
    <text evidence="1">The sequence shown here is derived from an EMBL/GenBank/DDBJ whole genome shotgun (WGS) entry which is preliminary data.</text>
</comment>
<keyword evidence="2" id="KW-1185">Reference proteome</keyword>
<proteinExistence type="predicted"/>
<dbReference type="Proteomes" id="UP000298471">
    <property type="component" value="Unassembled WGS sequence"/>
</dbReference>
<dbReference type="Gene3D" id="2.60.120.260">
    <property type="entry name" value="Galactose-binding domain-like"/>
    <property type="match status" value="1"/>
</dbReference>
<dbReference type="SUPFAM" id="SSF49785">
    <property type="entry name" value="Galactose-binding domain-like"/>
    <property type="match status" value="1"/>
</dbReference>
<evidence type="ECO:0008006" key="3">
    <source>
        <dbReference type="Google" id="ProtNLM"/>
    </source>
</evidence>
<organism evidence="1 2">
    <name type="scientific">Hymenobacter metallicola</name>
    <dbReference type="NCBI Taxonomy" id="2563114"/>
    <lineage>
        <taxon>Bacteria</taxon>
        <taxon>Pseudomonadati</taxon>
        <taxon>Bacteroidota</taxon>
        <taxon>Cytophagia</taxon>
        <taxon>Cytophagales</taxon>
        <taxon>Hymenobacteraceae</taxon>
        <taxon>Hymenobacter</taxon>
    </lineage>
</organism>
<name>A0A4Z0Q8S6_9BACT</name>
<reference evidence="1 2" key="1">
    <citation type="submission" date="2019-04" db="EMBL/GenBank/DDBJ databases">
        <authorList>
            <person name="Feng G."/>
            <person name="Zhang J."/>
            <person name="Zhu H."/>
        </authorList>
    </citation>
    <scope>NUCLEOTIDE SEQUENCE [LARGE SCALE GENOMIC DNA]</scope>
    <source>
        <strain evidence="1 2">9PBR-1</strain>
    </source>
</reference>
<dbReference type="EMBL" id="SRMB01000003">
    <property type="protein sequence ID" value="TGE26498.1"/>
    <property type="molecule type" value="Genomic_DNA"/>
</dbReference>
<dbReference type="PROSITE" id="PS51257">
    <property type="entry name" value="PROKAR_LIPOPROTEIN"/>
    <property type="match status" value="1"/>
</dbReference>
<dbReference type="RefSeq" id="WP_135396407.1">
    <property type="nucleotide sequence ID" value="NZ_SRMB01000003.1"/>
</dbReference>
<accession>A0A4Z0Q8S6</accession>
<dbReference type="InterPro" id="IPR008979">
    <property type="entry name" value="Galactose-bd-like_sf"/>
</dbReference>
<protein>
    <recommendedName>
        <fullName evidence="3">CBM-cenC domain-containing protein</fullName>
    </recommendedName>
</protein>
<dbReference type="OrthoDB" id="882450at2"/>
<gene>
    <name evidence="1" type="ORF">E5K02_17040</name>
</gene>
<evidence type="ECO:0000313" key="2">
    <source>
        <dbReference type="Proteomes" id="UP000298471"/>
    </source>
</evidence>
<evidence type="ECO:0000313" key="1">
    <source>
        <dbReference type="EMBL" id="TGE26498.1"/>
    </source>
</evidence>
<sequence>MRSFRLYFLLLVVATACSQKKTEEADSAKSSVLFSSSFEGLEGWLPENPSLTQEKAHTGKYSVKVDSNIEYGVTYINKLGRLSPTRINKFHLKAWTFLTKPGNAALVFQIMNPDQSGTNAFYEKIDLEKVDAWTLVEKDLTLPAVVDPNSQVRVYLWRANATGPVYLDDIELTVAP</sequence>
<dbReference type="AlphaFoldDB" id="A0A4Z0Q8S6"/>